<dbReference type="PROSITE" id="PS00409">
    <property type="entry name" value="PROKAR_NTER_METHYL"/>
    <property type="match status" value="1"/>
</dbReference>
<dbReference type="EMBL" id="QUOT01000001">
    <property type="protein sequence ID" value="REL31515.1"/>
    <property type="molecule type" value="Genomic_DNA"/>
</dbReference>
<dbReference type="RefSeq" id="WP_116016413.1">
    <property type="nucleotide sequence ID" value="NZ_QUOT01000001.1"/>
</dbReference>
<feature type="transmembrane region" description="Helical" evidence="1">
    <location>
        <begin position="12"/>
        <end position="34"/>
    </location>
</feature>
<reference evidence="3" key="1">
    <citation type="submission" date="2018-08" db="EMBL/GenBank/DDBJ databases">
        <title>Thalassotalea euphylliae genome.</title>
        <authorList>
            <person name="Summers S."/>
            <person name="Rice S.A."/>
            <person name="Freckelton M.L."/>
            <person name="Nedved B.T."/>
            <person name="Hadfield M.G."/>
        </authorList>
    </citation>
    <scope>NUCLEOTIDE SEQUENCE [LARGE SCALE GENOMIC DNA]</scope>
    <source>
        <strain evidence="3">H3</strain>
    </source>
</reference>
<keyword evidence="3" id="KW-1185">Reference proteome</keyword>
<dbReference type="Pfam" id="PF07963">
    <property type="entry name" value="N_methyl"/>
    <property type="match status" value="1"/>
</dbReference>
<gene>
    <name evidence="2" type="ORF">DXX94_12750</name>
</gene>
<evidence type="ECO:0000256" key="1">
    <source>
        <dbReference type="SAM" id="Phobius"/>
    </source>
</evidence>
<evidence type="ECO:0000313" key="2">
    <source>
        <dbReference type="EMBL" id="REL31515.1"/>
    </source>
</evidence>
<keyword evidence="1" id="KW-0812">Transmembrane</keyword>
<comment type="caution">
    <text evidence="2">The sequence shown here is derived from an EMBL/GenBank/DDBJ whole genome shotgun (WGS) entry which is preliminary data.</text>
</comment>
<dbReference type="InterPro" id="IPR012902">
    <property type="entry name" value="N_methyl_site"/>
</dbReference>
<evidence type="ECO:0000313" key="3">
    <source>
        <dbReference type="Proteomes" id="UP000256899"/>
    </source>
</evidence>
<keyword evidence="1" id="KW-1133">Transmembrane helix</keyword>
<name>A0A3E0U5R3_9GAMM</name>
<dbReference type="PANTHER" id="PTHR30093:SF7">
    <property type="entry name" value="MSHA MAJOR PILIN SUBUNIT MSHA"/>
    <property type="match status" value="1"/>
</dbReference>
<dbReference type="SUPFAM" id="SSF54523">
    <property type="entry name" value="Pili subunits"/>
    <property type="match status" value="1"/>
</dbReference>
<accession>A0A3E0U5R3</accession>
<dbReference type="Gene3D" id="3.30.700.10">
    <property type="entry name" value="Glycoprotein, Type 4 Pilin"/>
    <property type="match status" value="1"/>
</dbReference>
<dbReference type="PANTHER" id="PTHR30093">
    <property type="entry name" value="GENERAL SECRETION PATHWAY PROTEIN G"/>
    <property type="match status" value="1"/>
</dbReference>
<keyword evidence="1" id="KW-0472">Membrane</keyword>
<sequence>MSSRMMDSRESSGFTLIELIVVIVILGIISVTAIPRLIDLTDDANLAVIRTLAANFEKAVDDAHLRWQISGEPGRIQNMPDFGDGTLDMSTNGWPIGINKGNANDNIGQGNAGCHSLWNYLLIDGPRADADTSEDFQSFRHSGNTSCSFVYRANGDTAGRTTAQLGVLYNSINGQVSACGSQTSIPC</sequence>
<dbReference type="Proteomes" id="UP000256899">
    <property type="component" value="Unassembled WGS sequence"/>
</dbReference>
<dbReference type="InterPro" id="IPR045584">
    <property type="entry name" value="Pilin-like"/>
</dbReference>
<proteinExistence type="predicted"/>
<organism evidence="2 3">
    <name type="scientific">Thalassotalea euphylliae</name>
    <dbReference type="NCBI Taxonomy" id="1655234"/>
    <lineage>
        <taxon>Bacteria</taxon>
        <taxon>Pseudomonadati</taxon>
        <taxon>Pseudomonadota</taxon>
        <taxon>Gammaproteobacteria</taxon>
        <taxon>Alteromonadales</taxon>
        <taxon>Colwelliaceae</taxon>
        <taxon>Thalassotalea</taxon>
    </lineage>
</organism>
<dbReference type="NCBIfam" id="TIGR02532">
    <property type="entry name" value="IV_pilin_GFxxxE"/>
    <property type="match status" value="1"/>
</dbReference>
<protein>
    <submittedName>
        <fullName evidence="2">Prepilin-type N-terminal cleavage/methylation domain-containing protein</fullName>
    </submittedName>
</protein>
<dbReference type="AlphaFoldDB" id="A0A3E0U5R3"/>